<sequence>MTELKKPKILNIQDVAQSKLFSIQSVDLEFSNGEKRVYERMRPAKT</sequence>
<evidence type="ECO:0000313" key="1">
    <source>
        <dbReference type="EMBL" id="SUC29200.1"/>
    </source>
</evidence>
<protein>
    <submittedName>
        <fullName evidence="1">ADP compounds hydrolase nudE</fullName>
        <ecNumber evidence="1">3.6.1.-</ecNumber>
    </submittedName>
</protein>
<name>A0A379FKB5_PRORE</name>
<dbReference type="GO" id="GO:0016787">
    <property type="term" value="F:hydrolase activity"/>
    <property type="evidence" value="ECO:0007669"/>
    <property type="project" value="UniProtKB-KW"/>
</dbReference>
<accession>A0A379FKB5</accession>
<evidence type="ECO:0000313" key="2">
    <source>
        <dbReference type="Proteomes" id="UP000254208"/>
    </source>
</evidence>
<proteinExistence type="predicted"/>
<keyword evidence="1" id="KW-0378">Hydrolase</keyword>
<gene>
    <name evidence="1" type="primary">nudE_2</name>
    <name evidence="1" type="ORF">NCTC11801_00092</name>
</gene>
<dbReference type="EC" id="3.6.1.-" evidence="1"/>
<dbReference type="AlphaFoldDB" id="A0A379FKB5"/>
<reference evidence="1 2" key="1">
    <citation type="submission" date="2018-06" db="EMBL/GenBank/DDBJ databases">
        <authorList>
            <consortium name="Pathogen Informatics"/>
            <person name="Doyle S."/>
        </authorList>
    </citation>
    <scope>NUCLEOTIDE SEQUENCE [LARGE SCALE GENOMIC DNA]</scope>
    <source>
        <strain evidence="1 2">NCTC11801</strain>
    </source>
</reference>
<dbReference type="EMBL" id="UGTZ01000001">
    <property type="protein sequence ID" value="SUC29200.1"/>
    <property type="molecule type" value="Genomic_DNA"/>
</dbReference>
<organism evidence="1 2">
    <name type="scientific">Providencia rettgeri</name>
    <dbReference type="NCBI Taxonomy" id="587"/>
    <lineage>
        <taxon>Bacteria</taxon>
        <taxon>Pseudomonadati</taxon>
        <taxon>Pseudomonadota</taxon>
        <taxon>Gammaproteobacteria</taxon>
        <taxon>Enterobacterales</taxon>
        <taxon>Morganellaceae</taxon>
        <taxon>Providencia</taxon>
    </lineage>
</organism>
<dbReference type="Proteomes" id="UP000254208">
    <property type="component" value="Unassembled WGS sequence"/>
</dbReference>